<dbReference type="GO" id="GO:0016020">
    <property type="term" value="C:membrane"/>
    <property type="evidence" value="ECO:0007669"/>
    <property type="project" value="UniProtKB-SubCell"/>
</dbReference>
<dbReference type="SMART" id="SM00382">
    <property type="entry name" value="AAA"/>
    <property type="match status" value="1"/>
</dbReference>
<evidence type="ECO:0000256" key="3">
    <source>
        <dbReference type="ARBA" id="ARBA00022692"/>
    </source>
</evidence>
<feature type="transmembrane region" description="Helical" evidence="9">
    <location>
        <begin position="891"/>
        <end position="909"/>
    </location>
</feature>
<evidence type="ECO:0000256" key="1">
    <source>
        <dbReference type="ARBA" id="ARBA00004141"/>
    </source>
</evidence>
<dbReference type="InterPro" id="IPR050352">
    <property type="entry name" value="ABCG_transporters"/>
</dbReference>
<dbReference type="Gene3D" id="3.40.50.300">
    <property type="entry name" value="P-loop containing nucleotide triphosphate hydrolases"/>
    <property type="match status" value="1"/>
</dbReference>
<keyword evidence="11" id="KW-1185">Reference proteome</keyword>
<evidence type="ECO:0000256" key="7">
    <source>
        <dbReference type="ARBA" id="ARBA00023136"/>
    </source>
</evidence>
<dbReference type="EMBL" id="CP066776">
    <property type="protein sequence ID" value="QQL44016.1"/>
    <property type="molecule type" value="Genomic_DNA"/>
</dbReference>
<dbReference type="PROSITE" id="PS50893">
    <property type="entry name" value="ABC_TRANSPORTER_2"/>
    <property type="match status" value="1"/>
</dbReference>
<name>A0A6B3LB57_9BACT</name>
<dbReference type="PANTHER" id="PTHR48041">
    <property type="entry name" value="ABC TRANSPORTER G FAMILY MEMBER 28"/>
    <property type="match status" value="1"/>
</dbReference>
<dbReference type="SUPFAM" id="SSF52540">
    <property type="entry name" value="P-loop containing nucleoside triphosphate hydrolases"/>
    <property type="match status" value="1"/>
</dbReference>
<dbReference type="PANTHER" id="PTHR48041:SF139">
    <property type="entry name" value="PROTEIN SCARLET"/>
    <property type="match status" value="1"/>
</dbReference>
<keyword evidence="5 10" id="KW-0067">ATP-binding</keyword>
<feature type="transmembrane region" description="Helical" evidence="9">
    <location>
        <begin position="930"/>
        <end position="954"/>
    </location>
</feature>
<evidence type="ECO:0000256" key="5">
    <source>
        <dbReference type="ARBA" id="ARBA00022840"/>
    </source>
</evidence>
<keyword evidence="3 9" id="KW-0812">Transmembrane</keyword>
<gene>
    <name evidence="10" type="ORF">G3M56_008920</name>
</gene>
<dbReference type="KEGG" id="soa:G3M56_008920"/>
<dbReference type="InterPro" id="IPR027417">
    <property type="entry name" value="P-loop_NTPase"/>
</dbReference>
<dbReference type="GO" id="GO:0005524">
    <property type="term" value="F:ATP binding"/>
    <property type="evidence" value="ECO:0007669"/>
    <property type="project" value="UniProtKB-KW"/>
</dbReference>
<feature type="compositionally biased region" description="Basic and acidic residues" evidence="8">
    <location>
        <begin position="10"/>
        <end position="33"/>
    </location>
</feature>
<evidence type="ECO:0000256" key="4">
    <source>
        <dbReference type="ARBA" id="ARBA00022741"/>
    </source>
</evidence>
<dbReference type="PROSITE" id="PS00211">
    <property type="entry name" value="ABC_TRANSPORTER_1"/>
    <property type="match status" value="1"/>
</dbReference>
<protein>
    <submittedName>
        <fullName evidence="10">ATP-binding cassette domain-containing protein</fullName>
    </submittedName>
</protein>
<dbReference type="AlphaFoldDB" id="A0A6B3LB57"/>
<keyword evidence="6 9" id="KW-1133">Transmembrane helix</keyword>
<proteinExistence type="predicted"/>
<keyword evidence="2" id="KW-0813">Transport</keyword>
<dbReference type="GO" id="GO:0016887">
    <property type="term" value="F:ATP hydrolysis activity"/>
    <property type="evidence" value="ECO:0007669"/>
    <property type="project" value="InterPro"/>
</dbReference>
<dbReference type="InterPro" id="IPR013525">
    <property type="entry name" value="ABC2_TM"/>
</dbReference>
<dbReference type="Pfam" id="PF00005">
    <property type="entry name" value="ABC_tran"/>
    <property type="match status" value="1"/>
</dbReference>
<feature type="region of interest" description="Disordered" evidence="8">
    <location>
        <begin position="1"/>
        <end position="36"/>
    </location>
</feature>
<organism evidence="10 11">
    <name type="scientific">Sulfuriroseicoccus oceanibius</name>
    <dbReference type="NCBI Taxonomy" id="2707525"/>
    <lineage>
        <taxon>Bacteria</taxon>
        <taxon>Pseudomonadati</taxon>
        <taxon>Verrucomicrobiota</taxon>
        <taxon>Verrucomicrobiia</taxon>
        <taxon>Verrucomicrobiales</taxon>
        <taxon>Verrucomicrobiaceae</taxon>
        <taxon>Sulfuriroseicoccus</taxon>
    </lineage>
</organism>
<dbReference type="RefSeq" id="WP_164363409.1">
    <property type="nucleotide sequence ID" value="NZ_CP066776.1"/>
</dbReference>
<sequence length="1235" mass="139279">MARKQPPSPRETDPAASRDEQGASRRGSRRLDESLMPGGLRFGRRLWNRMRRRMKGEREPLLQSNLPLLIRVFAGFTQMDGEVAEEEVDSILGFLRYDYPETLYGELRGLYVQALNERQDLPTMAEELAGLMTDEAKLLLGVQLYTLVSRAGFKGESLVTFYLFMTNLGIASEAVDIVYQLSGEHHRDVAAPIDGMHTPLESITMGGSDSCDVFLDGVAETTRLAAFRLERLILLKNVGSDPVFARGHRLKEGDFCRLYEAQQVVMGETVVTTADLEFYFNASKDISANRLFLHAGREGQLIVEKKQSRQTEIVVTFGLRVQVTAIAPTGITLGGEILVRGEAVQATLRDRLILPNATQVLIDDLRRRSREMGGRFELEADKTEYLVSNNPDRLGAGDILLSPGAPGEILLRISCDYSARTGELEILESPLPISVEGVPAKQTTKLYDGDAITLGEGQFLRCQFSDRIIEEERNIISDLEMREITHGFRKNETALDAVSFAARRGEMICVMGPSGCGKSTLLRILAGHLRPQEGRVLLNGIDLFDEEETLRHYISFMPQDDAFDPLLTVEENVACAAAFRAPHHSSSERRRRVDAKLAELGLRERRSRLAGSAESKSLSGGERKRLNIGMDVIGISDVYLFDEPTSGLSSKDSEYVLDIIRGMAHNKIILVSIHQPSARLFYRFHKALLLDHGGKMAFFGTPRQMLTYFQRAEAEERARLPVGVRGQSLSTDPLSIDPSNSVPNAQQNQPDFIFDVLETPLRDPDGEVIYEEDNRGRVKPARRFPPSFWGDRFQSFRILKDVGEIPDPIDASLVSSRAERALPVKPKLRVRDEFVLFATHLKRSFLSKLRNRGNLVTTLLEAPALALLVATTMRYSEEGDYTFGSAFHLPTYLFLSLVVAMFLGLTNSADEIIRDRGILRRERNHFARHLYYVSGKYLSLGVFSVVQCLIYLWIGNAVLEIRDMLGWQLIWMLSANLIGVMIGLFVSSLVKDAKTALNIVPVVLVPQIILGGALIKYEEMNRSFSNAPFFRTAESVANDEDPSSRLEVPLICEFMPLRWVYEGMIVSMADHNPLSAAIHEVDAKDAYYKETYPKGTLTRDQLDDWRRWKSSRPILMGLAAQEPDEVRDRIEDVLVDLRNGTFDDLAYLDEEFDESWTEASDLYWNEKTRLLFTNAEVERLDIYREKMPNVFFGSKKLYLGQKWDTRWVNLLVVGVSLLGGFLFSVARVRYMVNRN</sequence>
<feature type="transmembrane region" description="Helical" evidence="9">
    <location>
        <begin position="1207"/>
        <end position="1226"/>
    </location>
</feature>
<evidence type="ECO:0000256" key="8">
    <source>
        <dbReference type="SAM" id="MobiDB-lite"/>
    </source>
</evidence>
<feature type="transmembrane region" description="Helical" evidence="9">
    <location>
        <begin position="996"/>
        <end position="1015"/>
    </location>
</feature>
<evidence type="ECO:0000256" key="6">
    <source>
        <dbReference type="ARBA" id="ARBA00022989"/>
    </source>
</evidence>
<dbReference type="GO" id="GO:0140359">
    <property type="term" value="F:ABC-type transporter activity"/>
    <property type="evidence" value="ECO:0007669"/>
    <property type="project" value="InterPro"/>
</dbReference>
<dbReference type="Pfam" id="PF01061">
    <property type="entry name" value="ABC2_membrane"/>
    <property type="match status" value="1"/>
</dbReference>
<evidence type="ECO:0000256" key="2">
    <source>
        <dbReference type="ARBA" id="ARBA00022448"/>
    </source>
</evidence>
<dbReference type="InterPro" id="IPR003593">
    <property type="entry name" value="AAA+_ATPase"/>
</dbReference>
<evidence type="ECO:0000256" key="9">
    <source>
        <dbReference type="SAM" id="Phobius"/>
    </source>
</evidence>
<dbReference type="Proteomes" id="UP000475117">
    <property type="component" value="Chromosome"/>
</dbReference>
<comment type="subcellular location">
    <subcellularLocation>
        <location evidence="1">Membrane</location>
        <topology evidence="1">Multi-pass membrane protein</topology>
    </subcellularLocation>
</comment>
<evidence type="ECO:0000313" key="10">
    <source>
        <dbReference type="EMBL" id="QQL44016.1"/>
    </source>
</evidence>
<dbReference type="InterPro" id="IPR017871">
    <property type="entry name" value="ABC_transporter-like_CS"/>
</dbReference>
<feature type="transmembrane region" description="Helical" evidence="9">
    <location>
        <begin position="966"/>
        <end position="989"/>
    </location>
</feature>
<keyword evidence="7 9" id="KW-0472">Membrane</keyword>
<reference evidence="10 11" key="1">
    <citation type="submission" date="2020-12" db="EMBL/GenBank/DDBJ databases">
        <title>Sulforoseuscoccus oceanibium gen. nov., sp. nov., a representative of the phylum Verrucomicrobia with special cytoplasmic membrane, and proposal of Sulforoseuscoccusaceae fam. nov.</title>
        <authorList>
            <person name="Xi F."/>
        </authorList>
    </citation>
    <scope>NUCLEOTIDE SEQUENCE [LARGE SCALE GENOMIC DNA]</scope>
    <source>
        <strain evidence="10 11">T37</strain>
    </source>
</reference>
<evidence type="ECO:0000313" key="11">
    <source>
        <dbReference type="Proteomes" id="UP000475117"/>
    </source>
</evidence>
<dbReference type="InterPro" id="IPR003439">
    <property type="entry name" value="ABC_transporter-like_ATP-bd"/>
</dbReference>
<accession>A0A6B3LB57</accession>
<keyword evidence="4" id="KW-0547">Nucleotide-binding</keyword>